<accession>D8SDZ0</accession>
<feature type="signal peptide" evidence="1">
    <location>
        <begin position="1"/>
        <end position="18"/>
    </location>
</feature>
<dbReference type="InterPro" id="IPR036673">
    <property type="entry name" value="Cyanovirin-N_sf"/>
</dbReference>
<dbReference type="EMBL" id="GL377614">
    <property type="protein sequence ID" value="EFJ17331.1"/>
    <property type="molecule type" value="Genomic_DNA"/>
</dbReference>
<dbReference type="Gramene" id="EFJ17331">
    <property type="protein sequence ID" value="EFJ17331"/>
    <property type="gene ID" value="SELMODRAFT_421047"/>
</dbReference>
<proteinExistence type="predicted"/>
<evidence type="ECO:0000259" key="2">
    <source>
        <dbReference type="Pfam" id="PF08881"/>
    </source>
</evidence>
<reference evidence="3 4" key="1">
    <citation type="journal article" date="2011" name="Science">
        <title>The Selaginella genome identifies genetic changes associated with the evolution of vascular plants.</title>
        <authorList>
            <person name="Banks J.A."/>
            <person name="Nishiyama T."/>
            <person name="Hasebe M."/>
            <person name="Bowman J.L."/>
            <person name="Gribskov M."/>
            <person name="dePamphilis C."/>
            <person name="Albert V.A."/>
            <person name="Aono N."/>
            <person name="Aoyama T."/>
            <person name="Ambrose B.A."/>
            <person name="Ashton N.W."/>
            <person name="Axtell M.J."/>
            <person name="Barker E."/>
            <person name="Barker M.S."/>
            <person name="Bennetzen J.L."/>
            <person name="Bonawitz N.D."/>
            <person name="Chapple C."/>
            <person name="Cheng C."/>
            <person name="Correa L.G."/>
            <person name="Dacre M."/>
            <person name="DeBarry J."/>
            <person name="Dreyer I."/>
            <person name="Elias M."/>
            <person name="Engstrom E.M."/>
            <person name="Estelle M."/>
            <person name="Feng L."/>
            <person name="Finet C."/>
            <person name="Floyd S.K."/>
            <person name="Frommer W.B."/>
            <person name="Fujita T."/>
            <person name="Gramzow L."/>
            <person name="Gutensohn M."/>
            <person name="Harholt J."/>
            <person name="Hattori M."/>
            <person name="Heyl A."/>
            <person name="Hirai T."/>
            <person name="Hiwatashi Y."/>
            <person name="Ishikawa M."/>
            <person name="Iwata M."/>
            <person name="Karol K.G."/>
            <person name="Koehler B."/>
            <person name="Kolukisaoglu U."/>
            <person name="Kubo M."/>
            <person name="Kurata T."/>
            <person name="Lalonde S."/>
            <person name="Li K."/>
            <person name="Li Y."/>
            <person name="Litt A."/>
            <person name="Lyons E."/>
            <person name="Manning G."/>
            <person name="Maruyama T."/>
            <person name="Michael T.P."/>
            <person name="Mikami K."/>
            <person name="Miyazaki S."/>
            <person name="Morinaga S."/>
            <person name="Murata T."/>
            <person name="Mueller-Roeber B."/>
            <person name="Nelson D.R."/>
            <person name="Obara M."/>
            <person name="Oguri Y."/>
            <person name="Olmstead R.G."/>
            <person name="Onodera N."/>
            <person name="Petersen B.L."/>
            <person name="Pils B."/>
            <person name="Prigge M."/>
            <person name="Rensing S.A."/>
            <person name="Riano-Pachon D.M."/>
            <person name="Roberts A.W."/>
            <person name="Sato Y."/>
            <person name="Scheller H.V."/>
            <person name="Schulz B."/>
            <person name="Schulz C."/>
            <person name="Shakirov E.V."/>
            <person name="Shibagaki N."/>
            <person name="Shinohara N."/>
            <person name="Shippen D.E."/>
            <person name="Soerensen I."/>
            <person name="Sotooka R."/>
            <person name="Sugimoto N."/>
            <person name="Sugita M."/>
            <person name="Sumikawa N."/>
            <person name="Tanurdzic M."/>
            <person name="Theissen G."/>
            <person name="Ulvskov P."/>
            <person name="Wakazuki S."/>
            <person name="Weng J.K."/>
            <person name="Willats W.W."/>
            <person name="Wipf D."/>
            <person name="Wolf P.G."/>
            <person name="Yang L."/>
            <person name="Zimmer A.D."/>
            <person name="Zhu Q."/>
            <person name="Mitros T."/>
            <person name="Hellsten U."/>
            <person name="Loque D."/>
            <person name="Otillar R."/>
            <person name="Salamov A."/>
            <person name="Schmutz J."/>
            <person name="Shapiro H."/>
            <person name="Lindquist E."/>
            <person name="Lucas S."/>
            <person name="Rokhsar D."/>
            <person name="Grigoriev I.V."/>
        </authorList>
    </citation>
    <scope>NUCLEOTIDE SEQUENCE [LARGE SCALE GENOMIC DNA]</scope>
</reference>
<dbReference type="InterPro" id="IPR011058">
    <property type="entry name" value="Cyanovirin-N"/>
</dbReference>
<dbReference type="KEGG" id="smo:SELMODRAFT_421047"/>
<evidence type="ECO:0000313" key="4">
    <source>
        <dbReference type="Proteomes" id="UP000001514"/>
    </source>
</evidence>
<feature type="domain" description="Cyanovirin-N" evidence="2">
    <location>
        <begin position="33"/>
        <end position="126"/>
    </location>
</feature>
<dbReference type="SUPFAM" id="SSF51322">
    <property type="entry name" value="Cyanovirin-N"/>
    <property type="match status" value="1"/>
</dbReference>
<keyword evidence="4" id="KW-1185">Reference proteome</keyword>
<dbReference type="Pfam" id="PF08881">
    <property type="entry name" value="CVNH"/>
    <property type="match status" value="1"/>
</dbReference>
<evidence type="ECO:0000256" key="1">
    <source>
        <dbReference type="SAM" id="SignalP"/>
    </source>
</evidence>
<dbReference type="Proteomes" id="UP000001514">
    <property type="component" value="Unassembled WGS sequence"/>
</dbReference>
<protein>
    <recommendedName>
        <fullName evidence="2">Cyanovirin-N domain-containing protein</fullName>
    </recommendedName>
</protein>
<organism evidence="4">
    <name type="scientific">Selaginella moellendorffii</name>
    <name type="common">Spikemoss</name>
    <dbReference type="NCBI Taxonomy" id="88036"/>
    <lineage>
        <taxon>Eukaryota</taxon>
        <taxon>Viridiplantae</taxon>
        <taxon>Streptophyta</taxon>
        <taxon>Embryophyta</taxon>
        <taxon>Tracheophyta</taxon>
        <taxon>Lycopodiopsida</taxon>
        <taxon>Selaginellales</taxon>
        <taxon>Selaginellaceae</taxon>
        <taxon>Selaginella</taxon>
    </lineage>
</organism>
<dbReference type="Gene3D" id="2.30.60.10">
    <property type="entry name" value="Cyanovirin-N"/>
    <property type="match status" value="1"/>
</dbReference>
<gene>
    <name evidence="3" type="ORF">SELMODRAFT_421047</name>
</gene>
<evidence type="ECO:0000313" key="3">
    <source>
        <dbReference type="EMBL" id="EFJ17331.1"/>
    </source>
</evidence>
<sequence length="129" mass="14129">MGYASPLILFALIVTASAILVERPHCNEDVKDYSKTCDDVVIKDGSWLNGNCIKKDKSTHGTDLNLNDLVQFATDHNLHRKEFGNFLGSCSGVTLEDKHILVTQCGGDIKKIDLNEFIGNMDGTLTACL</sequence>
<dbReference type="HOGENOM" id="CLU_1952571_0_0_1"/>
<keyword evidence="1" id="KW-0732">Signal</keyword>
<name>D8SDZ0_SELML</name>
<dbReference type="InParanoid" id="D8SDZ0"/>
<feature type="chain" id="PRO_5003122633" description="Cyanovirin-N domain-containing protein" evidence="1">
    <location>
        <begin position="19"/>
        <end position="129"/>
    </location>
</feature>
<dbReference type="AlphaFoldDB" id="D8SDZ0"/>